<reference evidence="1 2" key="1">
    <citation type="submission" date="2019-07" db="EMBL/GenBank/DDBJ databases">
        <authorList>
            <person name="Kim J.K."/>
            <person name="Cheong H.-M."/>
            <person name="Choi Y."/>
            <person name="Hwang K.J."/>
            <person name="Lee S."/>
            <person name="Choi C."/>
        </authorList>
    </citation>
    <scope>NUCLEOTIDE SEQUENCE [LARGE SCALE GENOMIC DNA]</scope>
    <source>
        <strain evidence="1 2">KS 22</strain>
    </source>
</reference>
<evidence type="ECO:0000313" key="1">
    <source>
        <dbReference type="EMBL" id="QMV43739.1"/>
    </source>
</evidence>
<dbReference type="AlphaFoldDB" id="A0A7G5C3F5"/>
<sequence length="138" mass="15725">MSIEVQGLDNFQRNLLRLATRTLPRESLKIMRKMGGRARTIAAKNSRSEVGKVTGKYRKGWKVGKSFRRGGEFMVYVKNVSPHAHLIEKGHRIVGPDGTEHGFKEGLHILENSMKQFEETEMETMLGEWLDQLLSEGL</sequence>
<dbReference type="InterPro" id="IPR010064">
    <property type="entry name" value="HK97-gp10_tail"/>
</dbReference>
<accession>A0A7G5C3F5</accession>
<name>A0A7G5C3F5_9BACL</name>
<dbReference type="EMBL" id="CP041969">
    <property type="protein sequence ID" value="QMV43739.1"/>
    <property type="molecule type" value="Genomic_DNA"/>
</dbReference>
<organism evidence="1 2">
    <name type="scientific">Cohnella cholangitidis</name>
    <dbReference type="NCBI Taxonomy" id="2598458"/>
    <lineage>
        <taxon>Bacteria</taxon>
        <taxon>Bacillati</taxon>
        <taxon>Bacillota</taxon>
        <taxon>Bacilli</taxon>
        <taxon>Bacillales</taxon>
        <taxon>Paenibacillaceae</taxon>
        <taxon>Cohnella</taxon>
    </lineage>
</organism>
<evidence type="ECO:0000313" key="2">
    <source>
        <dbReference type="Proteomes" id="UP000515679"/>
    </source>
</evidence>
<dbReference type="Pfam" id="PF04883">
    <property type="entry name" value="HK97-gp10_like"/>
    <property type="match status" value="1"/>
</dbReference>
<gene>
    <name evidence="1" type="ORF">FPL14_23125</name>
</gene>
<protein>
    <submittedName>
        <fullName evidence="1">HK97 gp10 family phage protein</fullName>
    </submittedName>
</protein>
<proteinExistence type="predicted"/>
<dbReference type="KEGG" id="cchl:FPL14_23125"/>
<dbReference type="Proteomes" id="UP000515679">
    <property type="component" value="Chromosome"/>
</dbReference>
<keyword evidence="2" id="KW-1185">Reference proteome</keyword>
<dbReference type="RefSeq" id="WP_182299978.1">
    <property type="nucleotide sequence ID" value="NZ_CP041969.1"/>
</dbReference>